<dbReference type="EnsemblMetazoa" id="AATE006176-RA">
    <property type="protein sequence ID" value="AATE006176-PA.1"/>
    <property type="gene ID" value="AATE006176"/>
</dbReference>
<dbReference type="VEuPathDB" id="VectorBase:AATE006176"/>
<dbReference type="AlphaFoldDB" id="A0A182IVB4"/>
<accession>A0A182IVB4</accession>
<protein>
    <submittedName>
        <fullName evidence="1">Uncharacterized protein</fullName>
    </submittedName>
</protein>
<organism evidence="1">
    <name type="scientific">Anopheles atroparvus</name>
    <name type="common">European mosquito</name>
    <dbReference type="NCBI Taxonomy" id="41427"/>
    <lineage>
        <taxon>Eukaryota</taxon>
        <taxon>Metazoa</taxon>
        <taxon>Ecdysozoa</taxon>
        <taxon>Arthropoda</taxon>
        <taxon>Hexapoda</taxon>
        <taxon>Insecta</taxon>
        <taxon>Pterygota</taxon>
        <taxon>Neoptera</taxon>
        <taxon>Endopterygota</taxon>
        <taxon>Diptera</taxon>
        <taxon>Nematocera</taxon>
        <taxon>Culicoidea</taxon>
        <taxon>Culicidae</taxon>
        <taxon>Anophelinae</taxon>
        <taxon>Anopheles</taxon>
    </lineage>
</organism>
<name>A0A182IVB4_ANOAO</name>
<proteinExistence type="predicted"/>
<reference evidence="1" key="1">
    <citation type="submission" date="2022-08" db="UniProtKB">
        <authorList>
            <consortium name="EnsemblMetazoa"/>
        </authorList>
    </citation>
    <scope>IDENTIFICATION</scope>
    <source>
        <strain evidence="1">EBRO</strain>
    </source>
</reference>
<sequence length="188" mass="20107">MSSSPTLPLYSSRYPTPNGYPQINGEVDAPLDFRKVESLRSAALSIVSGQRGTVFIHLSLSILKSVESRMASLSGEGNEDFGTGKCELPPASQPKSQRTRVKPHDAPSWGEGALVVSFDVWVREFDSCAAAFVRNSRPAHSTAHSPYHLQLIGSIDAADGVRCGGQTPQGWEVLLRVDGGAGKNVEEG</sequence>
<evidence type="ECO:0000313" key="1">
    <source>
        <dbReference type="EnsemblMetazoa" id="AATE006176-PA.1"/>
    </source>
</evidence>